<reference evidence="10 11" key="1">
    <citation type="submission" date="2014-04" db="EMBL/GenBank/DDBJ databases">
        <title>A comprehensive comparison of genomes of Erythrobacter spp. strains.</title>
        <authorList>
            <person name="Zheng Q."/>
        </authorList>
    </citation>
    <scope>NUCLEOTIDE SEQUENCE [LARGE SCALE GENOMIC DNA]</scope>
    <source>
        <strain evidence="10 11">DSM 6997</strain>
    </source>
</reference>
<dbReference type="GO" id="GO:0004222">
    <property type="term" value="F:metalloendopeptidase activity"/>
    <property type="evidence" value="ECO:0007669"/>
    <property type="project" value="InterPro"/>
</dbReference>
<keyword evidence="10" id="KW-0121">Carboxypeptidase</keyword>
<keyword evidence="6 7" id="KW-0482">Metalloprotease</keyword>
<comment type="caution">
    <text evidence="10">The sequence shown here is derived from an EMBL/GenBank/DDBJ whole genome shotgun (WGS) entry which is preliminary data.</text>
</comment>
<dbReference type="PANTHER" id="PTHR43660">
    <property type="entry name" value="DIPEPTIDYL CARBOXYPEPTIDASE"/>
    <property type="match status" value="1"/>
</dbReference>
<name>A0A074MA94_ERYLO</name>
<evidence type="ECO:0000256" key="2">
    <source>
        <dbReference type="ARBA" id="ARBA00022670"/>
    </source>
</evidence>
<dbReference type="Proteomes" id="UP000027647">
    <property type="component" value="Unassembled WGS sequence"/>
</dbReference>
<evidence type="ECO:0000259" key="9">
    <source>
        <dbReference type="Pfam" id="PF01432"/>
    </source>
</evidence>
<evidence type="ECO:0000313" key="10">
    <source>
        <dbReference type="EMBL" id="KEO90344.1"/>
    </source>
</evidence>
<comment type="cofactor">
    <cofactor evidence="7">
        <name>Zn(2+)</name>
        <dbReference type="ChEBI" id="CHEBI:29105"/>
    </cofactor>
    <text evidence="7">Binds 1 zinc ion.</text>
</comment>
<dbReference type="InterPro" id="IPR045090">
    <property type="entry name" value="Pept_M3A_M3B"/>
</dbReference>
<dbReference type="FunFam" id="3.40.390.10:FF:000009">
    <property type="entry name" value="Oligopeptidase A"/>
    <property type="match status" value="1"/>
</dbReference>
<feature type="signal peptide" evidence="8">
    <location>
        <begin position="1"/>
        <end position="18"/>
    </location>
</feature>
<dbReference type="EMBL" id="JMIW01000003">
    <property type="protein sequence ID" value="KEO90344.1"/>
    <property type="molecule type" value="Genomic_DNA"/>
</dbReference>
<dbReference type="InterPro" id="IPR001567">
    <property type="entry name" value="Pept_M3A_M3B_dom"/>
</dbReference>
<dbReference type="PROSITE" id="PS51257">
    <property type="entry name" value="PROKAR_LIPOPROTEIN"/>
    <property type="match status" value="1"/>
</dbReference>
<dbReference type="AlphaFoldDB" id="A0A074MA94"/>
<organism evidence="10 11">
    <name type="scientific">Erythrobacter longus</name>
    <dbReference type="NCBI Taxonomy" id="1044"/>
    <lineage>
        <taxon>Bacteria</taxon>
        <taxon>Pseudomonadati</taxon>
        <taxon>Pseudomonadota</taxon>
        <taxon>Alphaproteobacteria</taxon>
        <taxon>Sphingomonadales</taxon>
        <taxon>Erythrobacteraceae</taxon>
        <taxon>Erythrobacter/Porphyrobacter group</taxon>
        <taxon>Erythrobacter</taxon>
    </lineage>
</organism>
<keyword evidence="8" id="KW-0732">Signal</keyword>
<dbReference type="OrthoDB" id="9773538at2"/>
<dbReference type="eggNOG" id="COG0339">
    <property type="taxonomic scope" value="Bacteria"/>
</dbReference>
<gene>
    <name evidence="10" type="ORF">EH31_09650</name>
</gene>
<dbReference type="SUPFAM" id="SSF55486">
    <property type="entry name" value="Metalloproteases ('zincins'), catalytic domain"/>
    <property type="match status" value="1"/>
</dbReference>
<dbReference type="STRING" id="1044.EH31_09650"/>
<dbReference type="GO" id="GO:0006508">
    <property type="term" value="P:proteolysis"/>
    <property type="evidence" value="ECO:0007669"/>
    <property type="project" value="UniProtKB-KW"/>
</dbReference>
<feature type="chain" id="PRO_5001697080" evidence="8">
    <location>
        <begin position="19"/>
        <end position="754"/>
    </location>
</feature>
<dbReference type="GO" id="GO:0005829">
    <property type="term" value="C:cytosol"/>
    <property type="evidence" value="ECO:0007669"/>
    <property type="project" value="TreeGrafter"/>
</dbReference>
<evidence type="ECO:0000256" key="5">
    <source>
        <dbReference type="ARBA" id="ARBA00022833"/>
    </source>
</evidence>
<keyword evidence="2 7" id="KW-0645">Protease</keyword>
<accession>A0A074MA94</accession>
<evidence type="ECO:0000256" key="7">
    <source>
        <dbReference type="RuleBase" id="RU003435"/>
    </source>
</evidence>
<evidence type="ECO:0000256" key="1">
    <source>
        <dbReference type="ARBA" id="ARBA00006040"/>
    </source>
</evidence>
<dbReference type="Gene3D" id="1.10.1370.40">
    <property type="match status" value="3"/>
</dbReference>
<evidence type="ECO:0000256" key="4">
    <source>
        <dbReference type="ARBA" id="ARBA00022801"/>
    </source>
</evidence>
<evidence type="ECO:0000256" key="6">
    <source>
        <dbReference type="ARBA" id="ARBA00023049"/>
    </source>
</evidence>
<dbReference type="GO" id="GO:0004180">
    <property type="term" value="F:carboxypeptidase activity"/>
    <property type="evidence" value="ECO:0007669"/>
    <property type="project" value="UniProtKB-KW"/>
</dbReference>
<keyword evidence="11" id="KW-1185">Reference proteome</keyword>
<dbReference type="CDD" id="cd06456">
    <property type="entry name" value="M3A_DCP"/>
    <property type="match status" value="1"/>
</dbReference>
<evidence type="ECO:0000256" key="3">
    <source>
        <dbReference type="ARBA" id="ARBA00022723"/>
    </source>
</evidence>
<dbReference type="Pfam" id="PF01432">
    <property type="entry name" value="Peptidase_M3"/>
    <property type="match status" value="1"/>
</dbReference>
<feature type="domain" description="Peptidase M3A/M3B catalytic" evidence="9">
    <location>
        <begin position="282"/>
        <end position="733"/>
    </location>
</feature>
<comment type="similarity">
    <text evidence="1 7">Belongs to the peptidase M3 family.</text>
</comment>
<dbReference type="GO" id="GO:0046872">
    <property type="term" value="F:metal ion binding"/>
    <property type="evidence" value="ECO:0007669"/>
    <property type="project" value="UniProtKB-UniRule"/>
</dbReference>
<protein>
    <submittedName>
        <fullName evidence="10">Dipeptidyl carboxypeptidase II</fullName>
    </submittedName>
</protein>
<dbReference type="PANTHER" id="PTHR43660:SF1">
    <property type="entry name" value="DIPEPTIDYL CARBOXYPEPTIDASE"/>
    <property type="match status" value="1"/>
</dbReference>
<keyword evidence="5 7" id="KW-0862">Zinc</keyword>
<sequence length="754" mass="83896">MTRKLASFALSASTLALAACATTGDEGGYTATIADARPIPHSAPTASIPEGTGYFASDSTLPFMAPDFTKISEDDYVPSFEQGMAIQAAEVQAIIDNPAEPTFENTIVALEKSGRMLGRVARVFFQLTGTNTNDRLDAINTEISPKLTAHGDSITLNPELFARVKAVYDKRTSLGLDREDTKLLEGTYDGMVQAGALLTEAQVEQVKEINSQLSKLTTEFGQAARGAMADQPVIFDSADELAGLSEGDIRSAADFAASIGQEGKYAIALQNTTQQPLIPALDNREARQKLFEASYHRADGKTDIDTRLLIARIAELRAEKAAIFGKPDWATYTMWDRMAEKPETALSFMEQMVPALAATQRREAAMLNKAIAADGGDYEVKPWDWYRYANQIKAEQFDLDEDAVMEYFVLDKVLEDGVFYMAEKLYGLTFERRTDLPVYHEDVWVYTVFDRDGSELGLFYFDPFQRPSKRGGAWMSNFVDQSYMWDTKPVIYNVLNIPKAPEGEPQLVSFDWVNTTFHEFGHALHGFFADQKYETLSGTATARDFVEYPSQVHEMWMTWPEVLQNYAKHYETGETIPTEMVEKIEAASKFNQGYDFGEVVTSALLDMKWAALSKEEAAALDTPEKVTAFERSSLEELGLEIDLVPPRYRSTYFNHIFSSPAGYSAGYYSYLWTQMLDHDSRNWFRENGGLSLEAGQHYRDTVLSRGGTMDYFEMYENFAGRKPDVKYMLEALGLTGGGDATAKAPSGEGAVGGS</sequence>
<evidence type="ECO:0000313" key="11">
    <source>
        <dbReference type="Proteomes" id="UP000027647"/>
    </source>
</evidence>
<keyword evidence="3 7" id="KW-0479">Metal-binding</keyword>
<keyword evidence="4 7" id="KW-0378">Hydrolase</keyword>
<proteinExistence type="inferred from homology"/>
<dbReference type="InterPro" id="IPR034005">
    <property type="entry name" value="M3A_DCP"/>
</dbReference>
<evidence type="ECO:0000256" key="8">
    <source>
        <dbReference type="SAM" id="SignalP"/>
    </source>
</evidence>
<dbReference type="RefSeq" id="WP_034959797.1">
    <property type="nucleotide sequence ID" value="NZ_JMIW01000003.1"/>
</dbReference>